<feature type="compositionally biased region" description="Pro residues" evidence="1">
    <location>
        <begin position="197"/>
        <end position="216"/>
    </location>
</feature>
<organism evidence="2">
    <name type="scientific">mine drainage metagenome</name>
    <dbReference type="NCBI Taxonomy" id="410659"/>
    <lineage>
        <taxon>unclassified sequences</taxon>
        <taxon>metagenomes</taxon>
        <taxon>ecological metagenomes</taxon>
    </lineage>
</organism>
<feature type="compositionally biased region" description="Low complexity" evidence="1">
    <location>
        <begin position="173"/>
        <end position="185"/>
    </location>
</feature>
<proteinExistence type="predicted"/>
<accession>T1ANI8</accession>
<gene>
    <name evidence="2" type="ORF">B1B_14134</name>
</gene>
<reference evidence="2" key="2">
    <citation type="journal article" date="2014" name="ISME J.">
        <title>Microbial stratification in low pH oxic and suboxic macroscopic growths along an acid mine drainage.</title>
        <authorList>
            <person name="Mendez-Garcia C."/>
            <person name="Mesa V."/>
            <person name="Sprenger R.R."/>
            <person name="Richter M."/>
            <person name="Diez M.S."/>
            <person name="Solano J."/>
            <person name="Bargiela R."/>
            <person name="Golyshina O.V."/>
            <person name="Manteca A."/>
            <person name="Ramos J.L."/>
            <person name="Gallego J.R."/>
            <person name="Llorente I."/>
            <person name="Martins Dos Santos V.A."/>
            <person name="Jensen O.N."/>
            <person name="Pelaez A.I."/>
            <person name="Sanchez J."/>
            <person name="Ferrer M."/>
        </authorList>
    </citation>
    <scope>NUCLEOTIDE SEQUENCE</scope>
</reference>
<dbReference type="EMBL" id="AUZY01009334">
    <property type="protein sequence ID" value="EQD42264.1"/>
    <property type="molecule type" value="Genomic_DNA"/>
</dbReference>
<dbReference type="SUPFAM" id="SSF109604">
    <property type="entry name" value="HD-domain/PDEase-like"/>
    <property type="match status" value="1"/>
</dbReference>
<evidence type="ECO:0000256" key="1">
    <source>
        <dbReference type="SAM" id="MobiDB-lite"/>
    </source>
</evidence>
<name>T1ANI8_9ZZZZ</name>
<sequence length="216" mass="23945">RELSSPELLSQVSHEEVTRQRVASDPELRELLSSRPEFRGISAREVADLAVGVGKDPTLNALVHGEIDADRIDYIVRDNHHCGFPSGVDVHLLPSLFWRDPHGGLVLNRDRAYFAEQLLLARHHLQVRIHDEPRNRVADLLLARALRAYFLHANPEARERFVATVRKGGTANSSPCSARASPRRSGISITTSREPLPGSPWPSFPSTGSPPRPGMP</sequence>
<keyword evidence="2" id="KW-0378">Hydrolase</keyword>
<reference evidence="2" key="1">
    <citation type="submission" date="2013-08" db="EMBL/GenBank/DDBJ databases">
        <authorList>
            <person name="Mendez C."/>
            <person name="Richter M."/>
            <person name="Ferrer M."/>
            <person name="Sanchez J."/>
        </authorList>
    </citation>
    <scope>NUCLEOTIDE SEQUENCE</scope>
</reference>
<feature type="non-terminal residue" evidence="2">
    <location>
        <position position="1"/>
    </location>
</feature>
<dbReference type="Gene3D" id="1.10.3210.10">
    <property type="entry name" value="Hypothetical protein af1432"/>
    <property type="match status" value="1"/>
</dbReference>
<dbReference type="GO" id="GO:0016787">
    <property type="term" value="F:hydrolase activity"/>
    <property type="evidence" value="ECO:0007669"/>
    <property type="project" value="UniProtKB-KW"/>
</dbReference>
<protein>
    <submittedName>
        <fullName evidence="2">Metal dependent phosphohydrolase</fullName>
    </submittedName>
</protein>
<feature type="region of interest" description="Disordered" evidence="1">
    <location>
        <begin position="168"/>
        <end position="216"/>
    </location>
</feature>
<comment type="caution">
    <text evidence="2">The sequence shown here is derived from an EMBL/GenBank/DDBJ whole genome shotgun (WGS) entry which is preliminary data.</text>
</comment>
<dbReference type="AlphaFoldDB" id="T1ANI8"/>
<evidence type="ECO:0000313" key="2">
    <source>
        <dbReference type="EMBL" id="EQD42264.1"/>
    </source>
</evidence>